<sequence length="530" mass="55978">MPPSASPLFGFSRRAASVFRKARPLHPKQVDSDAAPTTTKVAPPTYSPDSETTVVGSGSVAAIHKSALTVALTDRVAIVQCKSAHPWSTSVSLGDGASDIAWTRLPPLVARAQLGPAVGEVMFPTAEKKYAKYRKRQAAATGSKRWSGVGGAGSVEEKMEAKLMMHKDKVAFSARMPFPLESLELLLNLLVYSTTSTPTQSTPTTFPPRGIVPTPQHITITRDLVSRARNHATTSDIAATFQTAFHHGFPTAAATTPTVTDLVLATLLATLRSALKKIRLFADTPAPALFALADLIPAPTAATQPAWLWPAILATCPSSIRTAVVQVVAVAGVLAARFTESAVIHALVAPMFAKRHSGDAAVVDRVARWMVRANKVWMRHVAEDATATYARERLDVLWAEAALGGVSPVEVPPSTTAAVEEPVKLVVPTVDVTAAPLLPVLDVPARDRASLERACNITDLRLVCGGSSCASDARGTIECTSVLPSMISMNRPVGEGVPVGGATDGKRLAAMWKSDVDRAQTLPVRRAGGD</sequence>
<evidence type="ECO:0000313" key="3">
    <source>
        <dbReference type="Proteomes" id="UP000054350"/>
    </source>
</evidence>
<evidence type="ECO:0000313" key="2">
    <source>
        <dbReference type="EMBL" id="KNE60876.1"/>
    </source>
</evidence>
<organism evidence="2 3">
    <name type="scientific">Allomyces macrogynus (strain ATCC 38327)</name>
    <name type="common">Allomyces javanicus var. macrogynus</name>
    <dbReference type="NCBI Taxonomy" id="578462"/>
    <lineage>
        <taxon>Eukaryota</taxon>
        <taxon>Fungi</taxon>
        <taxon>Fungi incertae sedis</taxon>
        <taxon>Blastocladiomycota</taxon>
        <taxon>Blastocladiomycetes</taxon>
        <taxon>Blastocladiales</taxon>
        <taxon>Blastocladiaceae</taxon>
        <taxon>Allomyces</taxon>
    </lineage>
</organism>
<gene>
    <name evidence="2" type="ORF">AMAG_06637</name>
</gene>
<dbReference type="AlphaFoldDB" id="A0A0L0SEG6"/>
<dbReference type="Proteomes" id="UP000054350">
    <property type="component" value="Unassembled WGS sequence"/>
</dbReference>
<dbReference type="EMBL" id="GG745337">
    <property type="protein sequence ID" value="KNE60876.1"/>
    <property type="molecule type" value="Genomic_DNA"/>
</dbReference>
<reference evidence="3" key="2">
    <citation type="submission" date="2009-11" db="EMBL/GenBank/DDBJ databases">
        <title>The Genome Sequence of Allomyces macrogynus strain ATCC 38327.</title>
        <authorList>
            <consortium name="The Broad Institute Genome Sequencing Platform"/>
            <person name="Russ C."/>
            <person name="Cuomo C."/>
            <person name="Shea T."/>
            <person name="Young S.K."/>
            <person name="Zeng Q."/>
            <person name="Koehrsen M."/>
            <person name="Haas B."/>
            <person name="Borodovsky M."/>
            <person name="Guigo R."/>
            <person name="Alvarado L."/>
            <person name="Berlin A."/>
            <person name="Borenstein D."/>
            <person name="Chen Z."/>
            <person name="Engels R."/>
            <person name="Freedman E."/>
            <person name="Gellesch M."/>
            <person name="Goldberg J."/>
            <person name="Griggs A."/>
            <person name="Gujja S."/>
            <person name="Heiman D."/>
            <person name="Hepburn T."/>
            <person name="Howarth C."/>
            <person name="Jen D."/>
            <person name="Larson L."/>
            <person name="Lewis B."/>
            <person name="Mehta T."/>
            <person name="Park D."/>
            <person name="Pearson M."/>
            <person name="Roberts A."/>
            <person name="Saif S."/>
            <person name="Shenoy N."/>
            <person name="Sisk P."/>
            <person name="Stolte C."/>
            <person name="Sykes S."/>
            <person name="Walk T."/>
            <person name="White J."/>
            <person name="Yandava C."/>
            <person name="Burger G."/>
            <person name="Gray M.W."/>
            <person name="Holland P.W.H."/>
            <person name="King N."/>
            <person name="Lang F.B.F."/>
            <person name="Roger A.J."/>
            <person name="Ruiz-Trillo I."/>
            <person name="Lander E."/>
            <person name="Nusbaum C."/>
        </authorList>
    </citation>
    <scope>NUCLEOTIDE SEQUENCE [LARGE SCALE GENOMIC DNA]</scope>
    <source>
        <strain evidence="3">ATCC 38327</strain>
    </source>
</reference>
<name>A0A0L0SEG6_ALLM3</name>
<accession>A0A0L0SEG6</accession>
<dbReference type="OrthoDB" id="10375709at2759"/>
<keyword evidence="3" id="KW-1185">Reference proteome</keyword>
<reference evidence="2 3" key="1">
    <citation type="submission" date="2009-11" db="EMBL/GenBank/DDBJ databases">
        <title>Annotation of Allomyces macrogynus ATCC 38327.</title>
        <authorList>
            <consortium name="The Broad Institute Genome Sequencing Platform"/>
            <person name="Russ C."/>
            <person name="Cuomo C."/>
            <person name="Burger G."/>
            <person name="Gray M.W."/>
            <person name="Holland P.W.H."/>
            <person name="King N."/>
            <person name="Lang F.B.F."/>
            <person name="Roger A.J."/>
            <person name="Ruiz-Trillo I."/>
            <person name="Young S.K."/>
            <person name="Zeng Q."/>
            <person name="Gargeya S."/>
            <person name="Fitzgerald M."/>
            <person name="Haas B."/>
            <person name="Abouelleil A."/>
            <person name="Alvarado L."/>
            <person name="Arachchi H.M."/>
            <person name="Berlin A."/>
            <person name="Chapman S.B."/>
            <person name="Gearin G."/>
            <person name="Goldberg J."/>
            <person name="Griggs A."/>
            <person name="Gujja S."/>
            <person name="Hansen M."/>
            <person name="Heiman D."/>
            <person name="Howarth C."/>
            <person name="Larimer J."/>
            <person name="Lui A."/>
            <person name="MacDonald P.J.P."/>
            <person name="McCowen C."/>
            <person name="Montmayeur A."/>
            <person name="Murphy C."/>
            <person name="Neiman D."/>
            <person name="Pearson M."/>
            <person name="Priest M."/>
            <person name="Roberts A."/>
            <person name="Saif S."/>
            <person name="Shea T."/>
            <person name="Sisk P."/>
            <person name="Stolte C."/>
            <person name="Sykes S."/>
            <person name="Wortman J."/>
            <person name="Nusbaum C."/>
            <person name="Birren B."/>
        </authorList>
    </citation>
    <scope>NUCLEOTIDE SEQUENCE [LARGE SCALE GENOMIC DNA]</scope>
    <source>
        <strain evidence="2 3">ATCC 38327</strain>
    </source>
</reference>
<feature type="compositionally biased region" description="Low complexity" evidence="1">
    <location>
        <begin position="34"/>
        <end position="44"/>
    </location>
</feature>
<proteinExistence type="predicted"/>
<evidence type="ECO:0000256" key="1">
    <source>
        <dbReference type="SAM" id="MobiDB-lite"/>
    </source>
</evidence>
<feature type="region of interest" description="Disordered" evidence="1">
    <location>
        <begin position="22"/>
        <end position="51"/>
    </location>
</feature>
<protein>
    <submittedName>
        <fullName evidence="2">Uncharacterized protein</fullName>
    </submittedName>
</protein>
<dbReference type="VEuPathDB" id="FungiDB:AMAG_06637"/>